<dbReference type="InterPro" id="IPR012663">
    <property type="entry name" value="CHP02450_Tryp"/>
</dbReference>
<dbReference type="Proteomes" id="UP000326936">
    <property type="component" value="Plasmid pTHAF100_a"/>
</dbReference>
<dbReference type="EMBL" id="CP045351">
    <property type="protein sequence ID" value="QFT28566.1"/>
    <property type="molecule type" value="Genomic_DNA"/>
</dbReference>
<keyword evidence="1" id="KW-0614">Plasmid</keyword>
<evidence type="ECO:0008006" key="3">
    <source>
        <dbReference type="Google" id="ProtNLM"/>
    </source>
</evidence>
<evidence type="ECO:0000313" key="1">
    <source>
        <dbReference type="EMBL" id="QFT28566.1"/>
    </source>
</evidence>
<sequence>MVTLKKYKQLVELNIDNYTMNKINPAKLANSKWTAVSPLKREKHFLVTDAEYDVEGRVVSCTLQAILSKNDYLIDWHDLKDASQWQYGWK</sequence>
<name>A0A5P9CQT0_9VIBR</name>
<keyword evidence="2" id="KW-1185">Reference proteome</keyword>
<evidence type="ECO:0000313" key="2">
    <source>
        <dbReference type="Proteomes" id="UP000326936"/>
    </source>
</evidence>
<dbReference type="KEGG" id="vaq:FIV01_19390"/>
<protein>
    <recommendedName>
        <fullName evidence="3">TIGR02450 family Trp-rich protein</fullName>
    </recommendedName>
</protein>
<dbReference type="AlphaFoldDB" id="A0A5P9CQT0"/>
<dbReference type="NCBIfam" id="TIGR02450">
    <property type="entry name" value="TIGR02450 family Trp-rich protein"/>
    <property type="match status" value="1"/>
</dbReference>
<geneLocation type="plasmid" evidence="2">
    <name>pthaf100_a</name>
</geneLocation>
<reference evidence="1 2" key="1">
    <citation type="submission" date="2019-10" db="EMBL/GenBank/DDBJ databases">
        <title>Complete genome sequence of Vibrio sp. strain THAF100, isolated from non-filtered water from the water column of tank 6 of a marine aquarium containing stony-coral fragments. Water maintained at 26 degree C.</title>
        <authorList>
            <person name="Ruckert C."/>
            <person name="Franco A."/>
            <person name="Kalinowski J."/>
            <person name="Glaeser S."/>
        </authorList>
    </citation>
    <scope>NUCLEOTIDE SEQUENCE [LARGE SCALE GENOMIC DNA]</scope>
    <source>
        <strain evidence="1 2">THAF100</strain>
        <plasmid evidence="2">pthaf100_a</plasmid>
    </source>
</reference>
<gene>
    <name evidence="1" type="ORF">FIV01_19390</name>
</gene>
<accession>A0A5P9CQT0</accession>
<organism evidence="1 2">
    <name type="scientific">Vibrio aquimaris</name>
    <dbReference type="NCBI Taxonomy" id="2587862"/>
    <lineage>
        <taxon>Bacteria</taxon>
        <taxon>Pseudomonadati</taxon>
        <taxon>Pseudomonadota</taxon>
        <taxon>Gammaproteobacteria</taxon>
        <taxon>Vibrionales</taxon>
        <taxon>Vibrionaceae</taxon>
        <taxon>Vibrio</taxon>
    </lineage>
</organism>
<dbReference type="Pfam" id="PF09493">
    <property type="entry name" value="DUF2389"/>
    <property type="match status" value="1"/>
</dbReference>
<proteinExistence type="predicted"/>